<dbReference type="Proteomes" id="UP000054498">
    <property type="component" value="Unassembled WGS sequence"/>
</dbReference>
<comment type="similarity">
    <text evidence="2">Belongs to the TMEM19 family.</text>
</comment>
<feature type="compositionally biased region" description="Low complexity" evidence="6">
    <location>
        <begin position="70"/>
        <end position="81"/>
    </location>
</feature>
<accession>A0A0D2JQ32</accession>
<keyword evidence="4 7" id="KW-1133">Transmembrane helix</keyword>
<evidence type="ECO:0000256" key="4">
    <source>
        <dbReference type="ARBA" id="ARBA00022989"/>
    </source>
</evidence>
<keyword evidence="5 7" id="KW-0472">Membrane</keyword>
<proteinExistence type="inferred from homology"/>
<dbReference type="OrthoDB" id="30881at2759"/>
<feature type="region of interest" description="Disordered" evidence="6">
    <location>
        <begin position="1"/>
        <end position="20"/>
    </location>
</feature>
<evidence type="ECO:0000256" key="3">
    <source>
        <dbReference type="ARBA" id="ARBA00022692"/>
    </source>
</evidence>
<feature type="transmembrane region" description="Helical" evidence="7">
    <location>
        <begin position="393"/>
        <end position="414"/>
    </location>
</feature>
<feature type="region of interest" description="Disordered" evidence="6">
    <location>
        <begin position="114"/>
        <end position="142"/>
    </location>
</feature>
<evidence type="ECO:0000256" key="5">
    <source>
        <dbReference type="ARBA" id="ARBA00023136"/>
    </source>
</evidence>
<evidence type="ECO:0000256" key="2">
    <source>
        <dbReference type="ARBA" id="ARBA00009012"/>
    </source>
</evidence>
<gene>
    <name evidence="8" type="ORF">MNEG_6788</name>
</gene>
<feature type="transmembrane region" description="Helical" evidence="7">
    <location>
        <begin position="358"/>
        <end position="381"/>
    </location>
</feature>
<feature type="compositionally biased region" description="Low complexity" evidence="6">
    <location>
        <begin position="116"/>
        <end position="142"/>
    </location>
</feature>
<evidence type="ECO:0000256" key="1">
    <source>
        <dbReference type="ARBA" id="ARBA00004141"/>
    </source>
</evidence>
<dbReference type="Pfam" id="PF01940">
    <property type="entry name" value="DUF92"/>
    <property type="match status" value="1"/>
</dbReference>
<dbReference type="STRING" id="145388.A0A0D2JQ32"/>
<dbReference type="GeneID" id="25739664"/>
<keyword evidence="3 7" id="KW-0812">Transmembrane</keyword>
<feature type="transmembrane region" description="Helical" evidence="7">
    <location>
        <begin position="202"/>
        <end position="221"/>
    </location>
</feature>
<evidence type="ECO:0000256" key="6">
    <source>
        <dbReference type="SAM" id="MobiDB-lite"/>
    </source>
</evidence>
<name>A0A0D2JQ32_9CHLO</name>
<dbReference type="PANTHER" id="PTHR13353">
    <property type="entry name" value="TRANSMEMBRANE PROTEIN 19"/>
    <property type="match status" value="1"/>
</dbReference>
<dbReference type="RefSeq" id="XP_013900192.1">
    <property type="nucleotide sequence ID" value="XM_014044738.1"/>
</dbReference>
<keyword evidence="9" id="KW-1185">Reference proteome</keyword>
<dbReference type="EMBL" id="KK101357">
    <property type="protein sequence ID" value="KIZ01173.1"/>
    <property type="molecule type" value="Genomic_DNA"/>
</dbReference>
<evidence type="ECO:0000313" key="8">
    <source>
        <dbReference type="EMBL" id="KIZ01173.1"/>
    </source>
</evidence>
<evidence type="ECO:0000313" key="9">
    <source>
        <dbReference type="Proteomes" id="UP000054498"/>
    </source>
</evidence>
<dbReference type="KEGG" id="mng:MNEG_6788"/>
<dbReference type="InterPro" id="IPR002794">
    <property type="entry name" value="DUF92_TMEM19"/>
</dbReference>
<evidence type="ECO:0000256" key="7">
    <source>
        <dbReference type="SAM" id="Phobius"/>
    </source>
</evidence>
<feature type="transmembrane region" description="Helical" evidence="7">
    <location>
        <begin position="449"/>
        <end position="470"/>
    </location>
</feature>
<comment type="subcellular location">
    <subcellularLocation>
        <location evidence="1">Membrane</location>
        <topology evidence="1">Multi-pass membrane protein</topology>
    </subcellularLocation>
</comment>
<dbReference type="PANTHER" id="PTHR13353:SF14">
    <property type="entry name" value="PROTEIN PGR"/>
    <property type="match status" value="1"/>
</dbReference>
<dbReference type="AlphaFoldDB" id="A0A0D2JQ32"/>
<organism evidence="8 9">
    <name type="scientific">Monoraphidium neglectum</name>
    <dbReference type="NCBI Taxonomy" id="145388"/>
    <lineage>
        <taxon>Eukaryota</taxon>
        <taxon>Viridiplantae</taxon>
        <taxon>Chlorophyta</taxon>
        <taxon>core chlorophytes</taxon>
        <taxon>Chlorophyceae</taxon>
        <taxon>CS clade</taxon>
        <taxon>Sphaeropleales</taxon>
        <taxon>Selenastraceae</taxon>
        <taxon>Monoraphidium</taxon>
    </lineage>
</organism>
<dbReference type="GO" id="GO:0016020">
    <property type="term" value="C:membrane"/>
    <property type="evidence" value="ECO:0007669"/>
    <property type="project" value="UniProtKB-SubCell"/>
</dbReference>
<protein>
    <submittedName>
        <fullName evidence="8">Transmembrane protein 19</fullName>
    </submittedName>
</protein>
<feature type="region of interest" description="Disordered" evidence="6">
    <location>
        <begin position="36"/>
        <end position="81"/>
    </location>
</feature>
<reference evidence="8 9" key="1">
    <citation type="journal article" date="2013" name="BMC Genomics">
        <title>Reconstruction of the lipid metabolism for the microalga Monoraphidium neglectum from its genome sequence reveals characteristics suitable for biofuel production.</title>
        <authorList>
            <person name="Bogen C."/>
            <person name="Al-Dilaimi A."/>
            <person name="Albersmeier A."/>
            <person name="Wichmann J."/>
            <person name="Grundmann M."/>
            <person name="Rupp O."/>
            <person name="Lauersen K.J."/>
            <person name="Blifernez-Klassen O."/>
            <person name="Kalinowski J."/>
            <person name="Goesmann A."/>
            <person name="Mussgnug J.H."/>
            <person name="Kruse O."/>
        </authorList>
    </citation>
    <scope>NUCLEOTIDE SEQUENCE [LARGE SCALE GENOMIC DNA]</scope>
    <source>
        <strain evidence="8 9">SAG 48.87</strain>
    </source>
</reference>
<sequence>MQRMQRAPLHSRHAASGFASANSQLQRLVGRPEWHCRQQHRRQLASERVRPAAAGAQADGSEPQPLRPKAQAAAPVQPQVVDASAPQAGAGTGAAGPNNGQSYSSFYKTQNARWISNNNGSSNGSNGAKHAPPSHSAAAGAAEAAAADAAAVAAEGAPESNVDDALKKAQDALAAAETSLDGAAGGEEQGLREALLARALKAWLVVRPAVLVGTLSVALVASHAFGLALQWAAATLTALGIAAWGHRRGSLSPSGAVAAATVLCNSGLPTVLAVAYGALAGCLDLPLGALPGIEAWRADLLTLLMGGFLGYYACCCGDTWASELGVLSSDTPRLVTTLKPVRRGTNGGVTLLGLSASIAGGLFTGAVFYLAAVVSPTLWVFDLQRAAAVAQWRLIPLGLMAGLFGSLVDSLLGATVQFTGYDVSRQKITSKPGPDVVHISGLPFLSNNAVNLVSATITSALTALAALRMFA</sequence>